<sequence length="64" mass="7201">MSVKTFENDSRNRLMTCAFSPTYSYEKKCIFSLVTGGIGTPGNESLPAGNYFPEIAEKKWNLLF</sequence>
<name>A0A4Q1D3R4_9BACT</name>
<comment type="caution">
    <text evidence="1">The sequence shown here is derived from an EMBL/GenBank/DDBJ whole genome shotgun (WGS) entry which is preliminary data.</text>
</comment>
<dbReference type="AlphaFoldDB" id="A0A4Q1D3R4"/>
<dbReference type="Proteomes" id="UP000290545">
    <property type="component" value="Unassembled WGS sequence"/>
</dbReference>
<keyword evidence="2" id="KW-1185">Reference proteome</keyword>
<dbReference type="EMBL" id="SDHZ01000002">
    <property type="protein sequence ID" value="RXK83035.1"/>
    <property type="molecule type" value="Genomic_DNA"/>
</dbReference>
<accession>A0A4Q1D3R4</accession>
<dbReference type="RefSeq" id="WP_129003949.1">
    <property type="nucleotide sequence ID" value="NZ_SDHZ01000002.1"/>
</dbReference>
<gene>
    <name evidence="1" type="ORF">ESB13_12990</name>
</gene>
<reference evidence="1 2" key="1">
    <citation type="submission" date="2019-01" db="EMBL/GenBank/DDBJ databases">
        <title>Filimonas sp. strain TTM-71.</title>
        <authorList>
            <person name="Chen W.-M."/>
        </authorList>
    </citation>
    <scope>NUCLEOTIDE SEQUENCE [LARGE SCALE GENOMIC DNA]</scope>
    <source>
        <strain evidence="1 2">TTM-71</strain>
    </source>
</reference>
<evidence type="ECO:0000313" key="2">
    <source>
        <dbReference type="Proteomes" id="UP000290545"/>
    </source>
</evidence>
<proteinExistence type="predicted"/>
<protein>
    <submittedName>
        <fullName evidence="1">Uncharacterized protein</fullName>
    </submittedName>
</protein>
<organism evidence="1 2">
    <name type="scientific">Filimonas effusa</name>
    <dbReference type="NCBI Taxonomy" id="2508721"/>
    <lineage>
        <taxon>Bacteria</taxon>
        <taxon>Pseudomonadati</taxon>
        <taxon>Bacteroidota</taxon>
        <taxon>Chitinophagia</taxon>
        <taxon>Chitinophagales</taxon>
        <taxon>Chitinophagaceae</taxon>
        <taxon>Filimonas</taxon>
    </lineage>
</organism>
<evidence type="ECO:0000313" key="1">
    <source>
        <dbReference type="EMBL" id="RXK83035.1"/>
    </source>
</evidence>